<keyword evidence="5" id="KW-0406">Ion transport</keyword>
<dbReference type="InterPro" id="IPR026015">
    <property type="entry name" value="ATP_synth_OSCP/delta_N_sf"/>
</dbReference>
<evidence type="ECO:0000256" key="5">
    <source>
        <dbReference type="ARBA" id="ARBA00023065"/>
    </source>
</evidence>
<keyword evidence="4" id="KW-0375">Hydrogen ion transport</keyword>
<evidence type="ECO:0000256" key="6">
    <source>
        <dbReference type="ARBA" id="ARBA00023136"/>
    </source>
</evidence>
<dbReference type="GO" id="GO:0016020">
    <property type="term" value="C:membrane"/>
    <property type="evidence" value="ECO:0007669"/>
    <property type="project" value="UniProtKB-SubCell"/>
</dbReference>
<dbReference type="PANTHER" id="PTHR11910">
    <property type="entry name" value="ATP SYNTHASE DELTA CHAIN"/>
    <property type="match status" value="1"/>
</dbReference>
<keyword evidence="3" id="KW-0813">Transport</keyword>
<dbReference type="PRINTS" id="PR00125">
    <property type="entry name" value="ATPASEDELTA"/>
</dbReference>
<dbReference type="InterPro" id="IPR000711">
    <property type="entry name" value="ATPase_OSCP/dsu"/>
</dbReference>
<comment type="subcellular location">
    <subcellularLocation>
        <location evidence="1">Membrane</location>
    </subcellularLocation>
</comment>
<dbReference type="GO" id="GO:0046933">
    <property type="term" value="F:proton-transporting ATP synthase activity, rotational mechanism"/>
    <property type="evidence" value="ECO:0007669"/>
    <property type="project" value="InterPro"/>
</dbReference>
<comment type="similarity">
    <text evidence="2">Belongs to the ATPase delta chain family.</text>
</comment>
<geneLocation type="plastid" evidence="8"/>
<gene>
    <name evidence="8" type="primary">atpD</name>
</gene>
<evidence type="ECO:0000256" key="3">
    <source>
        <dbReference type="ARBA" id="ARBA00022448"/>
    </source>
</evidence>
<evidence type="ECO:0000256" key="4">
    <source>
        <dbReference type="ARBA" id="ARBA00022781"/>
    </source>
</evidence>
<protein>
    <submittedName>
        <fullName evidence="8">ATP synthase CF1 subunit delta</fullName>
    </submittedName>
</protein>
<keyword evidence="8" id="KW-0934">Plastid</keyword>
<reference evidence="8" key="2">
    <citation type="submission" date="2019-04" db="EMBL/GenBank/DDBJ databases">
        <authorList>
            <person name="Pasella M."/>
        </authorList>
    </citation>
    <scope>NUCLEOTIDE SEQUENCE</scope>
    <source>
        <strain evidence="8">PD2995</strain>
    </source>
</reference>
<evidence type="ECO:0000313" key="8">
    <source>
        <dbReference type="EMBL" id="QCI08728.1"/>
    </source>
</evidence>
<dbReference type="PROSITE" id="PS00389">
    <property type="entry name" value="ATPASE_DELTA"/>
    <property type="match status" value="1"/>
</dbReference>
<reference evidence="8" key="1">
    <citation type="journal article" date="2019" name="Mol. Phylogenet. Evol.">
        <title>Morphological evolution and classification of the red algal order Ceramiales inferred using plastid phylogenomics.</title>
        <authorList>
            <person name="Diaz-Tapia P."/>
            <person name="Pasella M.M."/>
            <person name="Verbruggen H."/>
            <person name="Maggs C.A."/>
        </authorList>
    </citation>
    <scope>NUCLEOTIDE SEQUENCE</scope>
    <source>
        <strain evidence="8">PD2995</strain>
    </source>
</reference>
<proteinExistence type="inferred from homology"/>
<dbReference type="EMBL" id="MK814736">
    <property type="protein sequence ID" value="QCI08728.1"/>
    <property type="molecule type" value="Genomic_DNA"/>
</dbReference>
<dbReference type="Gene3D" id="1.10.520.20">
    <property type="entry name" value="N-terminal domain of the delta subunit of the F1F0-ATP synthase"/>
    <property type="match status" value="1"/>
</dbReference>
<organism evidence="8">
    <name type="scientific">Sphondylothamnion multifidum</name>
    <dbReference type="NCBI Taxonomy" id="193186"/>
    <lineage>
        <taxon>Eukaryota</taxon>
        <taxon>Rhodophyta</taxon>
        <taxon>Florideophyceae</taxon>
        <taxon>Rhodymeniophycidae</taxon>
        <taxon>Ceramiales</taxon>
        <taxon>Ceramiaceae</taxon>
        <taxon>Sphondylothamnion</taxon>
    </lineage>
</organism>
<keyword evidence="7" id="KW-0066">ATP synthesis</keyword>
<accession>A0A4D6X1K8</accession>
<dbReference type="AlphaFoldDB" id="A0A4D6X1K8"/>
<sequence length="184" mass="20639">MSNQNMMSKVATPYAEALLDLAQNYNLLPKTNEDLSIISNMLSNSIDLQASLSNPLISVLVKKNILETLFKDQINDFVLNFLLVLVDRRRIFLLSTIIEKYLELAYQVESIVLVSLSTAISITEIQQNAIVEKIKEMTNSKNVKLIMKINPDLIGGFILKIGSKVIDTSLAGKLKQMSFYLNQA</sequence>
<evidence type="ECO:0000256" key="2">
    <source>
        <dbReference type="ARBA" id="ARBA00007046"/>
    </source>
</evidence>
<dbReference type="NCBIfam" id="TIGR01145">
    <property type="entry name" value="ATP_synt_delta"/>
    <property type="match status" value="1"/>
</dbReference>
<keyword evidence="6" id="KW-0472">Membrane</keyword>
<dbReference type="HAMAP" id="MF_01416">
    <property type="entry name" value="ATP_synth_delta_bact"/>
    <property type="match status" value="1"/>
</dbReference>
<dbReference type="SUPFAM" id="SSF47928">
    <property type="entry name" value="N-terminal domain of the delta subunit of the F1F0-ATP synthase"/>
    <property type="match status" value="1"/>
</dbReference>
<dbReference type="InterPro" id="IPR020781">
    <property type="entry name" value="ATPase_OSCP/d_CS"/>
</dbReference>
<dbReference type="Pfam" id="PF00213">
    <property type="entry name" value="OSCP"/>
    <property type="match status" value="1"/>
</dbReference>
<evidence type="ECO:0000256" key="1">
    <source>
        <dbReference type="ARBA" id="ARBA00004370"/>
    </source>
</evidence>
<evidence type="ECO:0000256" key="7">
    <source>
        <dbReference type="ARBA" id="ARBA00023310"/>
    </source>
</evidence>
<name>A0A4D6X1K8_9FLOR</name>